<dbReference type="AlphaFoldDB" id="A0A6B4K314"/>
<name>A0A6B4K314_CLOBO</name>
<dbReference type="RefSeq" id="WP_077272278.1">
    <property type="nucleotide sequence ID" value="NZ_JAIQUZ010000003.1"/>
</dbReference>
<reference evidence="2 3" key="1">
    <citation type="submission" date="2019-04" db="EMBL/GenBank/DDBJ databases">
        <title>Genome sequencing of Clostridium botulinum Groups I-IV and Clostridium butyricum.</title>
        <authorList>
            <person name="Brunt J."/>
            <person name="Van Vliet A.H.M."/>
            <person name="Stringer S.C."/>
            <person name="Carter A.T."/>
            <person name="Peck M.W."/>
        </authorList>
    </citation>
    <scope>NUCLEOTIDE SEQUENCE [LARGE SCALE GENOMIC DNA]</scope>
    <source>
        <strain evidence="2 3">IFR 18/054</strain>
    </source>
</reference>
<accession>A0A6B4K314</accession>
<comment type="caution">
    <text evidence="2">The sequence shown here is derived from an EMBL/GenBank/DDBJ whole genome shotgun (WGS) entry which is preliminary data.</text>
</comment>
<dbReference type="InterPro" id="IPR006976">
    <property type="entry name" value="VanZ-like"/>
</dbReference>
<proteinExistence type="predicted"/>
<protein>
    <submittedName>
        <fullName evidence="2">VanZ family protein</fullName>
    </submittedName>
</protein>
<dbReference type="Pfam" id="PF04892">
    <property type="entry name" value="VanZ"/>
    <property type="match status" value="1"/>
</dbReference>
<organism evidence="2 3">
    <name type="scientific">Clostridium botulinum</name>
    <dbReference type="NCBI Taxonomy" id="1491"/>
    <lineage>
        <taxon>Bacteria</taxon>
        <taxon>Bacillati</taxon>
        <taxon>Bacillota</taxon>
        <taxon>Clostridia</taxon>
        <taxon>Eubacteriales</taxon>
        <taxon>Clostridiaceae</taxon>
        <taxon>Clostridium</taxon>
    </lineage>
</organism>
<dbReference type="EMBL" id="SWND01000008">
    <property type="protein sequence ID" value="NFF02911.1"/>
    <property type="molecule type" value="Genomic_DNA"/>
</dbReference>
<dbReference type="PANTHER" id="PTHR36834">
    <property type="entry name" value="MEMBRANE PROTEIN-RELATED"/>
    <property type="match status" value="1"/>
</dbReference>
<sequence>MISTIISIGLWVITAVYILALLKIILFKYGFATELRSLNLKPFSFVTDFFSDEAIDVVLKNVLGNFALFIPLGILVPTLFKNISKKKVIFICFGVSLSFETIQYIFGLGASDIDDLILNTLGGIIGTLLYFTFLKKLITKQM</sequence>
<feature type="domain" description="VanZ-like" evidence="1">
    <location>
        <begin position="15"/>
        <end position="133"/>
    </location>
</feature>
<evidence type="ECO:0000259" key="1">
    <source>
        <dbReference type="Pfam" id="PF04892"/>
    </source>
</evidence>
<dbReference type="PANTHER" id="PTHR36834:SF2">
    <property type="entry name" value="MEMBRANE PROTEIN"/>
    <property type="match status" value="1"/>
</dbReference>
<evidence type="ECO:0000313" key="3">
    <source>
        <dbReference type="Proteomes" id="UP000472521"/>
    </source>
</evidence>
<gene>
    <name evidence="2" type="ORF">FCV25_14280</name>
</gene>
<dbReference type="Proteomes" id="UP000472521">
    <property type="component" value="Unassembled WGS sequence"/>
</dbReference>
<dbReference type="InterPro" id="IPR053150">
    <property type="entry name" value="Teicoplanin_resist-assoc"/>
</dbReference>
<evidence type="ECO:0000313" key="2">
    <source>
        <dbReference type="EMBL" id="NFF02911.1"/>
    </source>
</evidence>